<evidence type="ECO:0000313" key="2">
    <source>
        <dbReference type="Proteomes" id="UP000535937"/>
    </source>
</evidence>
<dbReference type="InterPro" id="IPR032466">
    <property type="entry name" value="Metal_Hydrolase"/>
</dbReference>
<proteinExistence type="predicted"/>
<gene>
    <name evidence="1" type="ORF">FHS09_004287</name>
</gene>
<protein>
    <submittedName>
        <fullName evidence="1">Microsomal dipeptidase-like Zn-dependent dipeptidase</fullName>
    </submittedName>
</protein>
<dbReference type="GO" id="GO:0006508">
    <property type="term" value="P:proteolysis"/>
    <property type="evidence" value="ECO:0007669"/>
    <property type="project" value="InterPro"/>
</dbReference>
<dbReference type="GO" id="GO:0070573">
    <property type="term" value="F:metallodipeptidase activity"/>
    <property type="evidence" value="ECO:0007669"/>
    <property type="project" value="InterPro"/>
</dbReference>
<comment type="caution">
    <text evidence="1">The sequence shown here is derived from an EMBL/GenBank/DDBJ whole genome shotgun (WGS) entry which is preliminary data.</text>
</comment>
<dbReference type="RefSeq" id="WP_183463591.1">
    <property type="nucleotide sequence ID" value="NZ_JACHWZ010000030.1"/>
</dbReference>
<dbReference type="InterPro" id="IPR008257">
    <property type="entry name" value="Pept_M19"/>
</dbReference>
<dbReference type="AlphaFoldDB" id="A0A7W4WFS8"/>
<dbReference type="Proteomes" id="UP000535937">
    <property type="component" value="Unassembled WGS sequence"/>
</dbReference>
<dbReference type="PROSITE" id="PS51365">
    <property type="entry name" value="RENAL_DIPEPTIDASE_2"/>
    <property type="match status" value="1"/>
</dbReference>
<dbReference type="PANTHER" id="PTHR10443:SF12">
    <property type="entry name" value="DIPEPTIDASE"/>
    <property type="match status" value="1"/>
</dbReference>
<organism evidence="1 2">
    <name type="scientific">Microbulbifer rhizosphaerae</name>
    <dbReference type="NCBI Taxonomy" id="1562603"/>
    <lineage>
        <taxon>Bacteria</taxon>
        <taxon>Pseudomonadati</taxon>
        <taxon>Pseudomonadota</taxon>
        <taxon>Gammaproteobacteria</taxon>
        <taxon>Cellvibrionales</taxon>
        <taxon>Microbulbiferaceae</taxon>
        <taxon>Microbulbifer</taxon>
    </lineage>
</organism>
<dbReference type="PANTHER" id="PTHR10443">
    <property type="entry name" value="MICROSOMAL DIPEPTIDASE"/>
    <property type="match status" value="1"/>
</dbReference>
<reference evidence="1 2" key="1">
    <citation type="submission" date="2020-08" db="EMBL/GenBank/DDBJ databases">
        <title>Genomic Encyclopedia of Type Strains, Phase III (KMG-III): the genomes of soil and plant-associated and newly described type strains.</title>
        <authorList>
            <person name="Whitman W."/>
        </authorList>
    </citation>
    <scope>NUCLEOTIDE SEQUENCE [LARGE SCALE GENOMIC DNA]</scope>
    <source>
        <strain evidence="1 2">CECT 8799</strain>
    </source>
</reference>
<sequence>MKKLLFLSTALALVLFTGWKWLLLPGIEQGRNKRTGPKYPPLSEEAAALHPSLVVGDLHADSFLWARNLENEADYGHLDLPRARRGNLAIQVFTAVTKSPRGQNYAENSSKTVDNITLLAIVQGWPPRTWNSLLQRALHHAERVTKLERRSPDQLAVVHSAADLRRVLAARQQGGEQLAAILGIEGAHPLEGELENIGVLYDAGYRVMGLQHFFDNELGGSLHGRSGAGLTEFGRAAVREMAARSIVIDVAHASEQVVRDVLDLVDQPLILSHTGLKGTCDTPRNIRDELLQRIAAGGGLIGIGYWDAAVCDTSPRGIVKTLRYAIDLLGLEHVALGSDFDGSVTTAFDVSELGLLTEEMLRQGFSETEIRKIMGENVRDFFLAQLPPA</sequence>
<evidence type="ECO:0000313" key="1">
    <source>
        <dbReference type="EMBL" id="MBB3063429.1"/>
    </source>
</evidence>
<accession>A0A7W4WFS8</accession>
<dbReference type="SUPFAM" id="SSF51556">
    <property type="entry name" value="Metallo-dependent hydrolases"/>
    <property type="match status" value="1"/>
</dbReference>
<dbReference type="Gene3D" id="3.20.20.140">
    <property type="entry name" value="Metal-dependent hydrolases"/>
    <property type="match status" value="1"/>
</dbReference>
<dbReference type="EMBL" id="JACHWZ010000030">
    <property type="protein sequence ID" value="MBB3063429.1"/>
    <property type="molecule type" value="Genomic_DNA"/>
</dbReference>
<dbReference type="Pfam" id="PF01244">
    <property type="entry name" value="Peptidase_M19"/>
    <property type="match status" value="1"/>
</dbReference>
<keyword evidence="2" id="KW-1185">Reference proteome</keyword>
<name>A0A7W4WFS8_9GAMM</name>